<dbReference type="STRING" id="47871.GA0070608_0730"/>
<dbReference type="Gene3D" id="3.30.470.20">
    <property type="entry name" value="ATP-grasp fold, B domain"/>
    <property type="match status" value="1"/>
</dbReference>
<dbReference type="InterPro" id="IPR011761">
    <property type="entry name" value="ATP-grasp"/>
</dbReference>
<dbReference type="InterPro" id="IPR013815">
    <property type="entry name" value="ATP_grasp_subdomain_1"/>
</dbReference>
<keyword evidence="1" id="KW-0436">Ligase</keyword>
<reference evidence="6 8" key="1">
    <citation type="submission" date="2016-06" db="EMBL/GenBank/DDBJ databases">
        <authorList>
            <person name="Kjaerup R.B."/>
            <person name="Dalgaard T.S."/>
            <person name="Juul-Madsen H.R."/>
        </authorList>
    </citation>
    <scope>NUCLEOTIDE SEQUENCE [LARGE SCALE GENOMIC DNA]</scope>
    <source>
        <strain evidence="6 8">DSM 43363</strain>
    </source>
</reference>
<keyword evidence="9" id="KW-1185">Reference proteome</keyword>
<accession>A0A1C6U9Y4</accession>
<dbReference type="EMBL" id="FMIC01000002">
    <property type="protein sequence ID" value="SCL50669.1"/>
    <property type="molecule type" value="Genomic_DNA"/>
</dbReference>
<evidence type="ECO:0000313" key="9">
    <source>
        <dbReference type="Proteomes" id="UP001334804"/>
    </source>
</evidence>
<dbReference type="Pfam" id="PF18603">
    <property type="entry name" value="LAL_C2"/>
    <property type="match status" value="1"/>
</dbReference>
<evidence type="ECO:0000259" key="5">
    <source>
        <dbReference type="PROSITE" id="PS50975"/>
    </source>
</evidence>
<dbReference type="AlphaFoldDB" id="A0A1C6U9Y4"/>
<evidence type="ECO:0000313" key="7">
    <source>
        <dbReference type="EMBL" id="WSA33669.1"/>
    </source>
</evidence>
<dbReference type="EMBL" id="CP109071">
    <property type="protein sequence ID" value="WSA33669.1"/>
    <property type="molecule type" value="Genomic_DNA"/>
</dbReference>
<dbReference type="GO" id="GO:0016874">
    <property type="term" value="F:ligase activity"/>
    <property type="evidence" value="ECO:0007669"/>
    <property type="project" value="UniProtKB-KW"/>
</dbReference>
<dbReference type="InterPro" id="IPR052032">
    <property type="entry name" value="ATP-dep_AA_Ligase"/>
</dbReference>
<dbReference type="Gene3D" id="3.30.1490.20">
    <property type="entry name" value="ATP-grasp fold, A domain"/>
    <property type="match status" value="1"/>
</dbReference>
<keyword evidence="2 4" id="KW-0547">Nucleotide-binding</keyword>
<reference evidence="7 9" key="2">
    <citation type="submission" date="2022-10" db="EMBL/GenBank/DDBJ databases">
        <title>The complete genomes of actinobacterial strains from the NBC collection.</title>
        <authorList>
            <person name="Joergensen T.S."/>
            <person name="Alvarez Arevalo M."/>
            <person name="Sterndorff E.B."/>
            <person name="Faurdal D."/>
            <person name="Vuksanovic O."/>
            <person name="Mourched A.-S."/>
            <person name="Charusanti P."/>
            <person name="Shaw S."/>
            <person name="Blin K."/>
            <person name="Weber T."/>
        </authorList>
    </citation>
    <scope>NUCLEOTIDE SEQUENCE [LARGE SCALE GENOMIC DNA]</scope>
    <source>
        <strain evidence="7 9">NBC 01809</strain>
    </source>
</reference>
<feature type="domain" description="ATP-grasp" evidence="5">
    <location>
        <begin position="123"/>
        <end position="323"/>
    </location>
</feature>
<dbReference type="PROSITE" id="PS50975">
    <property type="entry name" value="ATP_GRASP"/>
    <property type="match status" value="1"/>
</dbReference>
<dbReference type="PANTHER" id="PTHR43585">
    <property type="entry name" value="FUMIPYRROLE BIOSYNTHESIS PROTEIN C"/>
    <property type="match status" value="1"/>
</dbReference>
<evidence type="ECO:0000256" key="3">
    <source>
        <dbReference type="ARBA" id="ARBA00022840"/>
    </source>
</evidence>
<name>A0A1C6U9Y4_9ACTN</name>
<dbReference type="Gene3D" id="3.40.50.20">
    <property type="match status" value="1"/>
</dbReference>
<evidence type="ECO:0000256" key="1">
    <source>
        <dbReference type="ARBA" id="ARBA00022598"/>
    </source>
</evidence>
<evidence type="ECO:0000313" key="6">
    <source>
        <dbReference type="EMBL" id="SCL50669.1"/>
    </source>
</evidence>
<dbReference type="InterPro" id="IPR040570">
    <property type="entry name" value="LAL_C2"/>
</dbReference>
<proteinExistence type="predicted"/>
<evidence type="ECO:0000313" key="8">
    <source>
        <dbReference type="Proteomes" id="UP000199343"/>
    </source>
</evidence>
<gene>
    <name evidence="6" type="ORF">GA0070608_0730</name>
    <name evidence="7" type="ORF">OIE14_06355</name>
</gene>
<evidence type="ECO:0000256" key="2">
    <source>
        <dbReference type="ARBA" id="ARBA00022741"/>
    </source>
</evidence>
<dbReference type="OrthoDB" id="24041at2"/>
<dbReference type="Proteomes" id="UP000199343">
    <property type="component" value="Unassembled WGS sequence"/>
</dbReference>
<dbReference type="RefSeq" id="WP_091621604.1">
    <property type="nucleotide sequence ID" value="NZ_CP109071.1"/>
</dbReference>
<dbReference type="Proteomes" id="UP001334804">
    <property type="component" value="Chromosome"/>
</dbReference>
<sequence length="431" mass="45586">MTSPDDRPALILVGYLPGWLPLLRRTLGDLRVIIVEEPAVAYARGAREHLAAHCPEYDLYELDFRRPLAADLFHVWHPDLPIRAVVPVDDAGMAFAARLAQRLGLPGAGPAAAEILYDKFLLRQVAEAGGVAGPQWRRVRSAADAVAFAERVPGGLVLKPTARAGSSGVQVVAGAAEVAAGWERMVARPAHSSTRAPTAESYLVERRMAGRQFNVNLLVRRGEVLFRTVVATDVASGSHPVPMTETIDPDLPPARYATLVAAAERLVAAVDFDTGFIHSEWILEDGVARLVECAGRLAGNQIMVMIGYAYSYDIVAAYLAVMSGEPLDVAPPARPQSAAMMLTKRVRPGRVTAVTGAEAARARAGVLALEVSVAEGDQVGELVSLPDAAARVATIGRTVAEARRAGADALAVLEVSTVPVQVEEGRGGSAA</sequence>
<evidence type="ECO:0000256" key="4">
    <source>
        <dbReference type="PROSITE-ProRule" id="PRU00409"/>
    </source>
</evidence>
<dbReference type="GO" id="GO:0005524">
    <property type="term" value="F:ATP binding"/>
    <property type="evidence" value="ECO:0007669"/>
    <property type="project" value="UniProtKB-UniRule"/>
</dbReference>
<protein>
    <submittedName>
        <fullName evidence="7">ATP-grasp domain-containing protein</fullName>
    </submittedName>
    <submittedName>
        <fullName evidence="6">Biotin carboxylase</fullName>
    </submittedName>
</protein>
<dbReference type="GO" id="GO:0046872">
    <property type="term" value="F:metal ion binding"/>
    <property type="evidence" value="ECO:0007669"/>
    <property type="project" value="InterPro"/>
</dbReference>
<dbReference type="PANTHER" id="PTHR43585:SF2">
    <property type="entry name" value="ATP-GRASP ENZYME FSQD"/>
    <property type="match status" value="1"/>
</dbReference>
<keyword evidence="3 4" id="KW-0067">ATP-binding</keyword>
<organism evidence="6 8">
    <name type="scientific">Micromonospora peucetia</name>
    <dbReference type="NCBI Taxonomy" id="47871"/>
    <lineage>
        <taxon>Bacteria</taxon>
        <taxon>Bacillati</taxon>
        <taxon>Actinomycetota</taxon>
        <taxon>Actinomycetes</taxon>
        <taxon>Micromonosporales</taxon>
        <taxon>Micromonosporaceae</taxon>
        <taxon>Micromonospora</taxon>
    </lineage>
</organism>
<dbReference type="SUPFAM" id="SSF56059">
    <property type="entry name" value="Glutathione synthetase ATP-binding domain-like"/>
    <property type="match status" value="1"/>
</dbReference>
<dbReference type="Pfam" id="PF13535">
    <property type="entry name" value="ATP-grasp_4"/>
    <property type="match status" value="1"/>
</dbReference>